<comment type="subcellular location">
    <subcellularLocation>
        <location evidence="1">Cell membrane</location>
        <topology evidence="1">Multi-pass membrane protein</topology>
    </subcellularLocation>
</comment>
<evidence type="ECO:0000256" key="2">
    <source>
        <dbReference type="ARBA" id="ARBA00022475"/>
    </source>
</evidence>
<reference evidence="9 10" key="1">
    <citation type="submission" date="2016-10" db="EMBL/GenBank/DDBJ databases">
        <authorList>
            <person name="de Groot N.N."/>
        </authorList>
    </citation>
    <scope>NUCLEOTIDE SEQUENCE [LARGE SCALE GENOMIC DNA]</scope>
    <source>
        <strain evidence="9 10">Vu-144</strain>
    </source>
</reference>
<dbReference type="PROSITE" id="PS51257">
    <property type="entry name" value="PROKAR_LIPOPROTEIN"/>
    <property type="match status" value="1"/>
</dbReference>
<evidence type="ECO:0000256" key="3">
    <source>
        <dbReference type="ARBA" id="ARBA00022692"/>
    </source>
</evidence>
<evidence type="ECO:0000256" key="5">
    <source>
        <dbReference type="ARBA" id="ARBA00023136"/>
    </source>
</evidence>
<keyword evidence="4 6" id="KW-1133">Transmembrane helix</keyword>
<accession>A0A1H3XR88</accession>
<evidence type="ECO:0000313" key="10">
    <source>
        <dbReference type="Proteomes" id="UP000199041"/>
    </source>
</evidence>
<keyword evidence="5 6" id="KW-0472">Membrane</keyword>
<feature type="transmembrane region" description="Helical" evidence="6">
    <location>
        <begin position="437"/>
        <end position="458"/>
    </location>
</feature>
<gene>
    <name evidence="9" type="ORF">SAMN05192529_10674</name>
</gene>
<proteinExistence type="predicted"/>
<dbReference type="GO" id="GO:0022857">
    <property type="term" value="F:transmembrane transporter activity"/>
    <property type="evidence" value="ECO:0007669"/>
    <property type="project" value="TreeGrafter"/>
</dbReference>
<feature type="domain" description="ABC3 transporter permease C-terminal" evidence="7">
    <location>
        <begin position="688"/>
        <end position="802"/>
    </location>
</feature>
<feature type="transmembrane region" description="Helical" evidence="6">
    <location>
        <begin position="342"/>
        <end position="369"/>
    </location>
</feature>
<protein>
    <submittedName>
        <fullName evidence="9">Putative ABC transport system permease protein</fullName>
    </submittedName>
</protein>
<name>A0A1H3XR88_9BACT</name>
<dbReference type="PANTHER" id="PTHR30572">
    <property type="entry name" value="MEMBRANE COMPONENT OF TRANSPORTER-RELATED"/>
    <property type="match status" value="1"/>
</dbReference>
<dbReference type="Pfam" id="PF12704">
    <property type="entry name" value="MacB_PCD"/>
    <property type="match status" value="2"/>
</dbReference>
<keyword evidence="2" id="KW-1003">Cell membrane</keyword>
<evidence type="ECO:0000256" key="4">
    <source>
        <dbReference type="ARBA" id="ARBA00022989"/>
    </source>
</evidence>
<dbReference type="InterPro" id="IPR003838">
    <property type="entry name" value="ABC3_permease_C"/>
</dbReference>
<feature type="transmembrane region" description="Helical" evidence="6">
    <location>
        <begin position="770"/>
        <end position="790"/>
    </location>
</feature>
<keyword evidence="10" id="KW-1185">Reference proteome</keyword>
<evidence type="ECO:0000259" key="7">
    <source>
        <dbReference type="Pfam" id="PF02687"/>
    </source>
</evidence>
<evidence type="ECO:0000256" key="6">
    <source>
        <dbReference type="SAM" id="Phobius"/>
    </source>
</evidence>
<feature type="transmembrane region" description="Helical" evidence="6">
    <location>
        <begin position="738"/>
        <end position="758"/>
    </location>
</feature>
<dbReference type="STRING" id="551991.SAMN05192529_10674"/>
<keyword evidence="3 6" id="KW-0812">Transmembrane</keyword>
<organism evidence="9 10">
    <name type="scientific">Arachidicoccus rhizosphaerae</name>
    <dbReference type="NCBI Taxonomy" id="551991"/>
    <lineage>
        <taxon>Bacteria</taxon>
        <taxon>Pseudomonadati</taxon>
        <taxon>Bacteroidota</taxon>
        <taxon>Chitinophagia</taxon>
        <taxon>Chitinophagales</taxon>
        <taxon>Chitinophagaceae</taxon>
        <taxon>Arachidicoccus</taxon>
    </lineage>
</organism>
<feature type="transmembrane region" description="Helical" evidence="6">
    <location>
        <begin position="389"/>
        <end position="416"/>
    </location>
</feature>
<feature type="transmembrane region" description="Helical" evidence="6">
    <location>
        <begin position="295"/>
        <end position="317"/>
    </location>
</feature>
<feature type="domain" description="MacB-like periplasmic core" evidence="8">
    <location>
        <begin position="20"/>
        <end position="235"/>
    </location>
</feature>
<feature type="transmembrane region" description="Helical" evidence="6">
    <location>
        <begin position="687"/>
        <end position="710"/>
    </location>
</feature>
<dbReference type="EMBL" id="FNQY01000006">
    <property type="protein sequence ID" value="SEA02017.1"/>
    <property type="molecule type" value="Genomic_DNA"/>
</dbReference>
<dbReference type="Pfam" id="PF02687">
    <property type="entry name" value="FtsX"/>
    <property type="match status" value="2"/>
</dbReference>
<evidence type="ECO:0000313" key="9">
    <source>
        <dbReference type="EMBL" id="SEA02017.1"/>
    </source>
</evidence>
<dbReference type="InterPro" id="IPR025857">
    <property type="entry name" value="MacB_PCD"/>
</dbReference>
<dbReference type="OrthoDB" id="5933722at2"/>
<dbReference type="AlphaFoldDB" id="A0A1H3XR88"/>
<evidence type="ECO:0000259" key="8">
    <source>
        <dbReference type="Pfam" id="PF12704"/>
    </source>
</evidence>
<feature type="domain" description="MacB-like periplasmic core" evidence="8">
    <location>
        <begin position="505"/>
        <end position="613"/>
    </location>
</feature>
<dbReference type="PANTHER" id="PTHR30572:SF18">
    <property type="entry name" value="ABC-TYPE MACROLIDE FAMILY EXPORT SYSTEM PERMEASE COMPONENT 2"/>
    <property type="match status" value="1"/>
</dbReference>
<dbReference type="Proteomes" id="UP000199041">
    <property type="component" value="Unassembled WGS sequence"/>
</dbReference>
<dbReference type="RefSeq" id="WP_091395596.1">
    <property type="nucleotide sequence ID" value="NZ_FNQY01000006.1"/>
</dbReference>
<feature type="transmembrane region" description="Helical" evidence="6">
    <location>
        <begin position="21"/>
        <end position="42"/>
    </location>
</feature>
<evidence type="ECO:0000256" key="1">
    <source>
        <dbReference type="ARBA" id="ARBA00004651"/>
    </source>
</evidence>
<dbReference type="InterPro" id="IPR050250">
    <property type="entry name" value="Macrolide_Exporter_MacB"/>
</dbReference>
<dbReference type="GO" id="GO:0005886">
    <property type="term" value="C:plasma membrane"/>
    <property type="evidence" value="ECO:0007669"/>
    <property type="project" value="UniProtKB-SubCell"/>
</dbReference>
<feature type="domain" description="ABC3 transporter permease C-terminal" evidence="7">
    <location>
        <begin position="301"/>
        <end position="414"/>
    </location>
</feature>
<sequence>MFKTYLKTAWRSLIKHKVNSIINITGLAIGLACSILITLYVADELSYDQFFPGKQQIVRVNTDFNFGGREMKMAQSSDIMGPTLKKDYPQVQAYTRIYNNDGARLIKKDNEYFNEKRVASVDSTFFEVFELPAIAGDLSHALDKPGTVVVTASAAKKYFGTTDALGRRLEIKNEDSIKPFLVTAVIKDMPANSQFQFDFLFDMQDVHYNWGAATSHNFYTYLKLKKGTDYQAFEKHFPEYVHKYVLPYAARFIDVSSMGADSVNQILSYSLMPLTDVHLHSDRLSEISPGGNIQYVYIFSAVALFILLMACINFINLTTAKSGARAKEVGVRKVFGTDRKQLIYQFLLESIVMVVIAMLFALLLDFFLLPGFNELTGKNLSFSVLLSPGFLLMLVLLPLVVGFMAGIYPAFFLSGFRPVQVLKGKFKIGGRSGKFRNGLVVFQFSISIILMIATIVVYRQLHYIQTKNIGFVKDQVLILNETGPLADHATAFKNELLKMPEIKSGTFSGYLPVSNSFRADNSYSAAPVMTSANGFSMQDWKVDEDYIPTLGMQLVQGRNFSRDFVSDSTAVVINETAAKYLGAGNPVGKYLYGTDYQGNILKYHVIGVLKNFNYESLHSNIGPLGLFLKSSPYTASFKVSTSNMAQLIDRIKNVWEKFAPGMPFSYRFLDDSFNEMYLTETRAGTTAIVFAALALFIACLGLFGLGMFAVEQRTKEIGIRKVLGASNRGIIQLLCREFLLLVLLAFVIAVPVAWFFMHSWLQEFAFRTNFAWWIFAVAGGAAMLIALFTISFQAIKAAMRNPVTVLKAE</sequence>